<dbReference type="GO" id="GO:0004222">
    <property type="term" value="F:metalloendopeptidase activity"/>
    <property type="evidence" value="ECO:0007669"/>
    <property type="project" value="InterPro"/>
</dbReference>
<comment type="subcellular location">
    <subcellularLocation>
        <location evidence="7">Cytoplasm</location>
    </subcellularLocation>
</comment>
<protein>
    <recommendedName>
        <fullName evidence="7">Endoribonuclease YbeY</fullName>
        <ecNumber evidence="7">3.1.-.-</ecNumber>
    </recommendedName>
</protein>
<keyword evidence="4 7" id="KW-0255">Endonuclease</keyword>
<dbReference type="SUPFAM" id="SSF55486">
    <property type="entry name" value="Metalloproteases ('zincins'), catalytic domain"/>
    <property type="match status" value="1"/>
</dbReference>
<dbReference type="STRING" id="28115.HQ47_09990"/>
<dbReference type="InterPro" id="IPR023091">
    <property type="entry name" value="MetalPrtase_cat_dom_sf_prd"/>
</dbReference>
<dbReference type="eggNOG" id="COG0319">
    <property type="taxonomic scope" value="Bacteria"/>
</dbReference>
<dbReference type="PANTHER" id="PTHR46986:SF1">
    <property type="entry name" value="ENDORIBONUCLEASE YBEY, CHLOROPLASTIC"/>
    <property type="match status" value="1"/>
</dbReference>
<organism evidence="8 11">
    <name type="scientific">Porphyromonas macacae</name>
    <dbReference type="NCBI Taxonomy" id="28115"/>
    <lineage>
        <taxon>Bacteria</taxon>
        <taxon>Pseudomonadati</taxon>
        <taxon>Bacteroidota</taxon>
        <taxon>Bacteroidia</taxon>
        <taxon>Bacteroidales</taxon>
        <taxon>Porphyromonadaceae</taxon>
        <taxon>Porphyromonas</taxon>
    </lineage>
</organism>
<dbReference type="Proteomes" id="UP000030103">
    <property type="component" value="Unassembled WGS sequence"/>
</dbReference>
<keyword evidence="2 7" id="KW-0540">Nuclease</keyword>
<dbReference type="Gene3D" id="3.40.390.30">
    <property type="entry name" value="Metalloproteases ('zincins'), catalytic domain"/>
    <property type="match status" value="1"/>
</dbReference>
<keyword evidence="7" id="KW-0698">rRNA processing</keyword>
<dbReference type="RefSeq" id="WP_018359458.1">
    <property type="nucleotide sequence ID" value="NZ_JASBZX010000015.1"/>
</dbReference>
<comment type="cofactor">
    <cofactor evidence="7">
        <name>Zn(2+)</name>
        <dbReference type="ChEBI" id="CHEBI:29105"/>
    </cofactor>
    <text evidence="7">Binds 1 zinc ion.</text>
</comment>
<evidence type="ECO:0000256" key="7">
    <source>
        <dbReference type="HAMAP-Rule" id="MF_00009"/>
    </source>
</evidence>
<comment type="similarity">
    <text evidence="1 7">Belongs to the endoribonuclease YbeY family.</text>
</comment>
<evidence type="ECO:0000256" key="5">
    <source>
        <dbReference type="ARBA" id="ARBA00022801"/>
    </source>
</evidence>
<keyword evidence="6 7" id="KW-0862">Zinc</keyword>
<reference evidence="12 13" key="2">
    <citation type="submission" date="2018-06" db="EMBL/GenBank/DDBJ databases">
        <authorList>
            <consortium name="Pathogen Informatics"/>
            <person name="Doyle S."/>
        </authorList>
    </citation>
    <scope>NUCLEOTIDE SEQUENCE [LARGE SCALE GENOMIC DNA]</scope>
    <source>
        <strain evidence="10 12">NCTC11632</strain>
        <strain evidence="9 13">NCTC13100</strain>
    </source>
</reference>
<feature type="binding site" evidence="7">
    <location>
        <position position="110"/>
    </location>
    <ligand>
        <name>Zn(2+)</name>
        <dbReference type="ChEBI" id="CHEBI:29105"/>
        <note>catalytic</note>
    </ligand>
</feature>
<accession>A0A0A2E085</accession>
<evidence type="ECO:0000313" key="8">
    <source>
        <dbReference type="EMBL" id="KGN72271.1"/>
    </source>
</evidence>
<proteinExistence type="inferred from homology"/>
<keyword evidence="11" id="KW-1185">Reference proteome</keyword>
<dbReference type="PANTHER" id="PTHR46986">
    <property type="entry name" value="ENDORIBONUCLEASE YBEY, CHLOROPLASTIC"/>
    <property type="match status" value="1"/>
</dbReference>
<sequence length="149" mass="17532">MIAFYADDVDLPRLRKRTVRRWIEDVAERYQKEVGDICYQFVNDDRILQTNQDFLDHDYYTDIITFDETKDNVIAGDIMISVDTVRSNADQYDLNYDEELHRVIIHGILHLCGLKDETDEDEAVMHRAEDEALAMLREEVGEDESLLDE</sequence>
<dbReference type="OrthoDB" id="9811984at2"/>
<feature type="binding site" evidence="7">
    <location>
        <position position="116"/>
    </location>
    <ligand>
        <name>Zn(2+)</name>
        <dbReference type="ChEBI" id="CHEBI:29105"/>
        <note>catalytic</note>
    </ligand>
</feature>
<dbReference type="Pfam" id="PF02130">
    <property type="entry name" value="YbeY"/>
    <property type="match status" value="1"/>
</dbReference>
<evidence type="ECO:0000313" key="9">
    <source>
        <dbReference type="EMBL" id="SUB77271.1"/>
    </source>
</evidence>
<name>A0A0A2E085_9PORP</name>
<dbReference type="AlphaFoldDB" id="A0A0A2E085"/>
<evidence type="ECO:0000256" key="3">
    <source>
        <dbReference type="ARBA" id="ARBA00022723"/>
    </source>
</evidence>
<dbReference type="Proteomes" id="UP000254156">
    <property type="component" value="Unassembled WGS sequence"/>
</dbReference>
<evidence type="ECO:0000313" key="12">
    <source>
        <dbReference type="Proteomes" id="UP000254156"/>
    </source>
</evidence>
<feature type="binding site" evidence="7">
    <location>
        <position position="106"/>
    </location>
    <ligand>
        <name>Zn(2+)</name>
        <dbReference type="ChEBI" id="CHEBI:29105"/>
        <note>catalytic</note>
    </ligand>
</feature>
<dbReference type="NCBIfam" id="TIGR00043">
    <property type="entry name" value="rRNA maturation RNase YbeY"/>
    <property type="match status" value="1"/>
</dbReference>
<evidence type="ECO:0000256" key="2">
    <source>
        <dbReference type="ARBA" id="ARBA00022722"/>
    </source>
</evidence>
<dbReference type="GO" id="GO:0008270">
    <property type="term" value="F:zinc ion binding"/>
    <property type="evidence" value="ECO:0007669"/>
    <property type="project" value="UniProtKB-UniRule"/>
</dbReference>
<keyword evidence="7" id="KW-0963">Cytoplasm</keyword>
<dbReference type="EMBL" id="JRFA01000031">
    <property type="protein sequence ID" value="KGN72271.1"/>
    <property type="molecule type" value="Genomic_DNA"/>
</dbReference>
<evidence type="ECO:0000256" key="4">
    <source>
        <dbReference type="ARBA" id="ARBA00022759"/>
    </source>
</evidence>
<dbReference type="EMBL" id="UGTF01000002">
    <property type="protein sequence ID" value="SUB88349.1"/>
    <property type="molecule type" value="Genomic_DNA"/>
</dbReference>
<dbReference type="Proteomes" id="UP000254263">
    <property type="component" value="Unassembled WGS sequence"/>
</dbReference>
<reference evidence="8 11" key="1">
    <citation type="submission" date="2014-09" db="EMBL/GenBank/DDBJ databases">
        <title>Draft Genome Sequence of Porphyromonas macacae COT-192_OH2859.</title>
        <authorList>
            <person name="Wallis C."/>
            <person name="Deusch O."/>
            <person name="O'Flynn C."/>
            <person name="Davis I."/>
            <person name="Horsfall A."/>
            <person name="Kirkwood N."/>
            <person name="Harris S."/>
            <person name="Eisen J.A."/>
            <person name="Coil D.A."/>
            <person name="Darling A.E."/>
            <person name="Jospin G."/>
            <person name="Alexiev A."/>
        </authorList>
    </citation>
    <scope>NUCLEOTIDE SEQUENCE [LARGE SCALE GENOMIC DNA]</scope>
    <source>
        <strain evidence="11">COT-192 OH2859</strain>
        <strain evidence="8">COT-192_OH2859</strain>
    </source>
</reference>
<evidence type="ECO:0000313" key="11">
    <source>
        <dbReference type="Proteomes" id="UP000030103"/>
    </source>
</evidence>
<evidence type="ECO:0000313" key="10">
    <source>
        <dbReference type="EMBL" id="SUB88349.1"/>
    </source>
</evidence>
<dbReference type="EC" id="3.1.-.-" evidence="7"/>
<dbReference type="InterPro" id="IPR002036">
    <property type="entry name" value="YbeY"/>
</dbReference>
<dbReference type="GO" id="GO:0006364">
    <property type="term" value="P:rRNA processing"/>
    <property type="evidence" value="ECO:0007669"/>
    <property type="project" value="UniProtKB-UniRule"/>
</dbReference>
<dbReference type="GO" id="GO:0005737">
    <property type="term" value="C:cytoplasm"/>
    <property type="evidence" value="ECO:0007669"/>
    <property type="project" value="UniProtKB-SubCell"/>
</dbReference>
<comment type="function">
    <text evidence="7">Single strand-specific metallo-endoribonuclease involved in late-stage 70S ribosome quality control and in maturation of the 3' terminus of the 16S rRNA.</text>
</comment>
<keyword evidence="5 7" id="KW-0378">Hydrolase</keyword>
<dbReference type="EMBL" id="UGTI01000001">
    <property type="protein sequence ID" value="SUB77271.1"/>
    <property type="molecule type" value="Genomic_DNA"/>
</dbReference>
<gene>
    <name evidence="7" type="primary">ybeY</name>
    <name evidence="8" type="ORF">HQ47_09990</name>
    <name evidence="10" type="ORF">NCTC11632_00418</name>
    <name evidence="9" type="ORF">NCTC13100_00386</name>
</gene>
<keyword evidence="3 7" id="KW-0479">Metal-binding</keyword>
<dbReference type="HAMAP" id="MF_00009">
    <property type="entry name" value="Endoribonucl_YbeY"/>
    <property type="match status" value="1"/>
</dbReference>
<evidence type="ECO:0000313" key="13">
    <source>
        <dbReference type="Proteomes" id="UP000254263"/>
    </source>
</evidence>
<evidence type="ECO:0000256" key="1">
    <source>
        <dbReference type="ARBA" id="ARBA00010875"/>
    </source>
</evidence>
<evidence type="ECO:0000256" key="6">
    <source>
        <dbReference type="ARBA" id="ARBA00022833"/>
    </source>
</evidence>
<keyword evidence="7" id="KW-0690">Ribosome biogenesis</keyword>
<dbReference type="GO" id="GO:0004521">
    <property type="term" value="F:RNA endonuclease activity"/>
    <property type="evidence" value="ECO:0007669"/>
    <property type="project" value="UniProtKB-UniRule"/>
</dbReference>